<evidence type="ECO:0000259" key="2">
    <source>
        <dbReference type="PROSITE" id="PS51379"/>
    </source>
</evidence>
<reference evidence="3 4" key="1">
    <citation type="submission" date="2016-11" db="EMBL/GenBank/DDBJ databases">
        <title>Study of marine rhodopsin-containing bacteria.</title>
        <authorList>
            <person name="Yoshizawa S."/>
            <person name="Kumagai Y."/>
            <person name="Kogure K."/>
        </authorList>
    </citation>
    <scope>NUCLEOTIDE SEQUENCE [LARGE SCALE GENOMIC DNA]</scope>
    <source>
        <strain evidence="3 4">SG-29</strain>
    </source>
</reference>
<keyword evidence="4" id="KW-1185">Reference proteome</keyword>
<sequence>MIELDVLGAAEIAADDDAQAATGQPRQWRSSGDLNNAPGYAALRQREFLDGAVESPGGDAGPDRRTFLKVMGASVAIAGLTGCRRPVEEVLPYARKPENIIPGIANYYATSMPLGGVSHALLVQSHEGRPTKVEGNPEHPIAQGAADTFAYASVLNMYDPDRSKHVWREGAILEENGWDAFVAAMAQFRLQGTAAPLAILAEPDPSPTGARLRQQVEATFPGARWITLHPQGDDVRALGTQEAFGRPLRPLYRFSEADVIVSFDGDFLGAEDPNSVYNSREYAASRRVETREAAGRPAMSRMYVAESAYTTTGGMADHRLAFKASDVSLFAGAVATALGVSTGAPTIAVSQEAKAFAEALAEDVLASGGRAAFVAGATQPAEVHALCASLNARFGAQCVSYLDTGATPEAPVGPQLQRLVADMASGAVGAVIMLGTNPVYTLPAELNFEAALARVPLSVHVGQHRDETGQRATWHVPAAHYLESWGDGRSYDGTFSITQPLIAPLYADAHSTLEVLGALLTGRDVSGYDLVREAFADRVGGGAGTQAFENNWRTLLHDGFLPDTQFPTAGVSAGAMDLSGLRAAPEGGYELVTRVSPTLYDGLFSNNGWMQETPDPVTKVVWDNVAVMSAETAAALGVEAFIEKADIDADTVTIRANGAEVTLPVWIQPGHPNNSITAYLGYGREIATERVVKDRNIIARLFDKDVDVYTPGPLANGIGQRVEGLRSAGFFAVTPEAAVEKASGGDFPVVTTQDHGSMEGRAIVRMQEVEDYLEQPRPFDAEHLIEDTPWEEFPPLWGTENGASNQIMEREEGQLMYSEQQWGMTVDLNSCSGCNACVVACTSENNVPVVGKDQVGRGREMHWLRLDRYYVGDEKAPGMVMMPMMCQHCENAPCEQVCPVAATVHSPDGTNAMVYNRCIGTRYCANNCPYKVRRYNFYNWTKTLPLEVQMQQNPNVTVRYRGVMEKCSFCIHRVRRVQQYAHIEDRPLEDGEVLTACQQACPSDAIVFGDLKDPNSAVSQSKRNSRNYALLAELAVKPRLTYLARLRNPHPRLATPFDALEEGHHGGEAHEEAADGTHA</sequence>
<organism evidence="3 4">
    <name type="scientific">Rubricoccus marinus</name>
    <dbReference type="NCBI Taxonomy" id="716817"/>
    <lineage>
        <taxon>Bacteria</taxon>
        <taxon>Pseudomonadati</taxon>
        <taxon>Rhodothermota</taxon>
        <taxon>Rhodothermia</taxon>
        <taxon>Rhodothermales</taxon>
        <taxon>Rubricoccaceae</taxon>
        <taxon>Rubricoccus</taxon>
    </lineage>
</organism>
<feature type="region of interest" description="Disordered" evidence="1">
    <location>
        <begin position="17"/>
        <end position="36"/>
    </location>
</feature>
<dbReference type="PANTHER" id="PTHR42783">
    <property type="entry name" value="GLUTAMATE SYNTHASE [NADPH] SMALL CHAIN"/>
    <property type="match status" value="1"/>
</dbReference>
<dbReference type="Gene3D" id="3.40.50.740">
    <property type="match status" value="1"/>
</dbReference>
<feature type="compositionally biased region" description="Basic and acidic residues" evidence="1">
    <location>
        <begin position="1061"/>
        <end position="1079"/>
    </location>
</feature>
<gene>
    <name evidence="3" type="ORF">BSZ36_09790</name>
</gene>
<dbReference type="Gene3D" id="2.20.25.90">
    <property type="entry name" value="ADC-like domains"/>
    <property type="match status" value="1"/>
</dbReference>
<dbReference type="AlphaFoldDB" id="A0A259TZW8"/>
<dbReference type="PROSITE" id="PS51379">
    <property type="entry name" value="4FE4S_FER_2"/>
    <property type="match status" value="3"/>
</dbReference>
<evidence type="ECO:0000256" key="1">
    <source>
        <dbReference type="SAM" id="MobiDB-lite"/>
    </source>
</evidence>
<comment type="caution">
    <text evidence="3">The sequence shown here is derived from an EMBL/GenBank/DDBJ whole genome shotgun (WGS) entry which is preliminary data.</text>
</comment>
<feature type="region of interest" description="Disordered" evidence="1">
    <location>
        <begin position="1056"/>
        <end position="1079"/>
    </location>
</feature>
<dbReference type="SUPFAM" id="SSF54862">
    <property type="entry name" value="4Fe-4S ferredoxins"/>
    <property type="match status" value="1"/>
</dbReference>
<feature type="domain" description="4Fe-4S ferredoxin-type" evidence="2">
    <location>
        <begin position="877"/>
        <end position="908"/>
    </location>
</feature>
<dbReference type="InterPro" id="IPR009010">
    <property type="entry name" value="Asp_de-COase-like_dom_sf"/>
</dbReference>
<name>A0A259TZW8_9BACT</name>
<accession>A0A259TZW8</accession>
<dbReference type="Pfam" id="PF13247">
    <property type="entry name" value="Fer4_11"/>
    <property type="match status" value="1"/>
</dbReference>
<feature type="compositionally biased region" description="Polar residues" evidence="1">
    <location>
        <begin position="22"/>
        <end position="34"/>
    </location>
</feature>
<feature type="domain" description="4Fe-4S ferredoxin-type" evidence="2">
    <location>
        <begin position="822"/>
        <end position="852"/>
    </location>
</feature>
<dbReference type="PANTHER" id="PTHR42783:SF3">
    <property type="entry name" value="GLUTAMATE SYNTHASE [NADPH] SMALL CHAIN-RELATED"/>
    <property type="match status" value="1"/>
</dbReference>
<dbReference type="SUPFAM" id="SSF53706">
    <property type="entry name" value="Formate dehydrogenase/DMSO reductase, domains 1-3"/>
    <property type="match status" value="1"/>
</dbReference>
<dbReference type="Gene3D" id="3.30.70.20">
    <property type="match status" value="2"/>
</dbReference>
<dbReference type="InParanoid" id="A0A259TZW8"/>
<dbReference type="EMBL" id="MQWB01000001">
    <property type="protein sequence ID" value="OZC03240.1"/>
    <property type="molecule type" value="Genomic_DNA"/>
</dbReference>
<dbReference type="InterPro" id="IPR017896">
    <property type="entry name" value="4Fe4S_Fe-S-bd"/>
</dbReference>
<dbReference type="Gene3D" id="3.40.228.10">
    <property type="entry name" value="Dimethylsulfoxide Reductase, domain 2"/>
    <property type="match status" value="1"/>
</dbReference>
<dbReference type="Gene3D" id="3.30.2070.10">
    <property type="entry name" value="Formate dehydrogenase/DMSO reductase"/>
    <property type="match status" value="1"/>
</dbReference>
<evidence type="ECO:0000313" key="4">
    <source>
        <dbReference type="Proteomes" id="UP000216446"/>
    </source>
</evidence>
<dbReference type="SUPFAM" id="SSF50692">
    <property type="entry name" value="ADC-like"/>
    <property type="match status" value="1"/>
</dbReference>
<dbReference type="OrthoDB" id="9779457at2"/>
<dbReference type="CDD" id="cd10551">
    <property type="entry name" value="PsrB"/>
    <property type="match status" value="1"/>
</dbReference>
<protein>
    <recommendedName>
        <fullName evidence="2">4Fe-4S ferredoxin-type domain-containing protein</fullName>
    </recommendedName>
</protein>
<evidence type="ECO:0000313" key="3">
    <source>
        <dbReference type="EMBL" id="OZC03240.1"/>
    </source>
</evidence>
<dbReference type="InterPro" id="IPR030948">
    <property type="entry name" value="TAT_var_transloc_signal_dom"/>
</dbReference>
<feature type="domain" description="4Fe-4S ferredoxin-type" evidence="2">
    <location>
        <begin position="909"/>
        <end position="938"/>
    </location>
</feature>
<dbReference type="Proteomes" id="UP000216446">
    <property type="component" value="Unassembled WGS sequence"/>
</dbReference>
<dbReference type="NCBIfam" id="TIGR04519">
    <property type="entry name" value="MoCo_extend_TAT"/>
    <property type="match status" value="1"/>
</dbReference>
<proteinExistence type="predicted"/>
<dbReference type="RefSeq" id="WP_094548383.1">
    <property type="nucleotide sequence ID" value="NZ_MQWB01000001.1"/>
</dbReference>